<dbReference type="InterPro" id="IPR002509">
    <property type="entry name" value="NODB_dom"/>
</dbReference>
<dbReference type="Pfam" id="PF01522">
    <property type="entry name" value="Polysacc_deac_1"/>
    <property type="match status" value="1"/>
</dbReference>
<dbReference type="AlphaFoldDB" id="A0A9P8CQS2"/>
<evidence type="ECO:0000313" key="3">
    <source>
        <dbReference type="Proteomes" id="UP000887229"/>
    </source>
</evidence>
<dbReference type="GeneID" id="70297336"/>
<dbReference type="GO" id="GO:0005975">
    <property type="term" value="P:carbohydrate metabolic process"/>
    <property type="evidence" value="ECO:0007669"/>
    <property type="project" value="InterPro"/>
</dbReference>
<gene>
    <name evidence="2" type="ORF">F5Z01DRAFT_705023</name>
</gene>
<dbReference type="PANTHER" id="PTHR43123:SF1">
    <property type="entry name" value="POLYSACCHARIDE DEACETYLASE-RELATED"/>
    <property type="match status" value="1"/>
</dbReference>
<name>A0A9P8CQS2_9HYPO</name>
<feature type="domain" description="NodB homology" evidence="1">
    <location>
        <begin position="78"/>
        <end position="309"/>
    </location>
</feature>
<dbReference type="PANTHER" id="PTHR43123">
    <property type="entry name" value="POLYSACCHARIDE DEACETYLASE-RELATED"/>
    <property type="match status" value="1"/>
</dbReference>
<comment type="caution">
    <text evidence="2">The sequence shown here is derived from an EMBL/GenBank/DDBJ whole genome shotgun (WGS) entry which is preliminary data.</text>
</comment>
<dbReference type="InterPro" id="IPR011330">
    <property type="entry name" value="Glyco_hydro/deAcase_b/a-brl"/>
</dbReference>
<organism evidence="2 3">
    <name type="scientific">Emericellopsis atlantica</name>
    <dbReference type="NCBI Taxonomy" id="2614577"/>
    <lineage>
        <taxon>Eukaryota</taxon>
        <taxon>Fungi</taxon>
        <taxon>Dikarya</taxon>
        <taxon>Ascomycota</taxon>
        <taxon>Pezizomycotina</taxon>
        <taxon>Sordariomycetes</taxon>
        <taxon>Hypocreomycetidae</taxon>
        <taxon>Hypocreales</taxon>
        <taxon>Bionectriaceae</taxon>
        <taxon>Emericellopsis</taxon>
    </lineage>
</organism>
<proteinExistence type="predicted"/>
<sequence length="330" mass="38331">MPESYHPHPDYGFARDFKGYGEKGLQGLKWPNNAKIAVSFVINYEEGGERSVLEGDGVDELVLRESPSSQHRVNERNYNVESEFEYGSRVGFWRLFKMFNDHKMKFTLYGVASAVEKQPEVATRCVEEGHDVASHAYRWLDHHDWSVDKEKEYIRKGITSLKNLTGYAPKGWYYGRPSPHSRTLIPQVYEEMGEELIWASDTYADEIPYWTDLPLEREKKDPKGCLMLPYSYDCNDFKFHCQGTGFRDPQGFFTHLKNAFDVLYEDGENGQPKTMTIGLHCRIVGRPGRFKALRDFVEYIEKKEGVWVATRTEIALAFREQFPYKKGQLA</sequence>
<dbReference type="SUPFAM" id="SSF88713">
    <property type="entry name" value="Glycoside hydrolase/deacetylase"/>
    <property type="match status" value="1"/>
</dbReference>
<protein>
    <submittedName>
        <fullName evidence="2">Polysaccharide deacetylase</fullName>
    </submittedName>
</protein>
<dbReference type="RefSeq" id="XP_046119506.1">
    <property type="nucleotide sequence ID" value="XM_046266433.1"/>
</dbReference>
<dbReference type="Proteomes" id="UP000887229">
    <property type="component" value="Unassembled WGS sequence"/>
</dbReference>
<dbReference type="OrthoDB" id="9970124at2759"/>
<evidence type="ECO:0000313" key="2">
    <source>
        <dbReference type="EMBL" id="KAG9255582.1"/>
    </source>
</evidence>
<dbReference type="EMBL" id="MU251250">
    <property type="protein sequence ID" value="KAG9255582.1"/>
    <property type="molecule type" value="Genomic_DNA"/>
</dbReference>
<keyword evidence="3" id="KW-1185">Reference proteome</keyword>
<dbReference type="Gene3D" id="3.20.20.370">
    <property type="entry name" value="Glycoside hydrolase/deacetylase"/>
    <property type="match status" value="1"/>
</dbReference>
<accession>A0A9P8CQS2</accession>
<evidence type="ECO:0000259" key="1">
    <source>
        <dbReference type="PROSITE" id="PS51677"/>
    </source>
</evidence>
<dbReference type="PROSITE" id="PS51677">
    <property type="entry name" value="NODB"/>
    <property type="match status" value="1"/>
</dbReference>
<reference evidence="2" key="1">
    <citation type="journal article" date="2021" name="IMA Fungus">
        <title>Genomic characterization of three marine fungi, including Emericellopsis atlantica sp. nov. with signatures of a generalist lifestyle and marine biomass degradation.</title>
        <authorList>
            <person name="Hagestad O.C."/>
            <person name="Hou L."/>
            <person name="Andersen J.H."/>
            <person name="Hansen E.H."/>
            <person name="Altermark B."/>
            <person name="Li C."/>
            <person name="Kuhnert E."/>
            <person name="Cox R.J."/>
            <person name="Crous P.W."/>
            <person name="Spatafora J.W."/>
            <person name="Lail K."/>
            <person name="Amirebrahimi M."/>
            <person name="Lipzen A."/>
            <person name="Pangilinan J."/>
            <person name="Andreopoulos W."/>
            <person name="Hayes R.D."/>
            <person name="Ng V."/>
            <person name="Grigoriev I.V."/>
            <person name="Jackson S.A."/>
            <person name="Sutton T.D.S."/>
            <person name="Dobson A.D.W."/>
            <person name="Rama T."/>
        </authorList>
    </citation>
    <scope>NUCLEOTIDE SEQUENCE</scope>
    <source>
        <strain evidence="2">TS7</strain>
    </source>
</reference>
<dbReference type="GO" id="GO:0016810">
    <property type="term" value="F:hydrolase activity, acting on carbon-nitrogen (but not peptide) bonds"/>
    <property type="evidence" value="ECO:0007669"/>
    <property type="project" value="InterPro"/>
</dbReference>